<reference evidence="3" key="1">
    <citation type="journal article" date="2021" name="PeerJ">
        <title>Extensive microbial diversity within the chicken gut microbiome revealed by metagenomics and culture.</title>
        <authorList>
            <person name="Gilroy R."/>
            <person name="Ravi A."/>
            <person name="Getino M."/>
            <person name="Pursley I."/>
            <person name="Horton D.L."/>
            <person name="Alikhan N.F."/>
            <person name="Baker D."/>
            <person name="Gharbi K."/>
            <person name="Hall N."/>
            <person name="Watson M."/>
            <person name="Adriaenssens E.M."/>
            <person name="Foster-Nyarko E."/>
            <person name="Jarju S."/>
            <person name="Secka A."/>
            <person name="Antonio M."/>
            <person name="Oren A."/>
            <person name="Chaudhuri R.R."/>
            <person name="La Ragione R."/>
            <person name="Hildebrand F."/>
            <person name="Pallen M.J."/>
        </authorList>
    </citation>
    <scope>NUCLEOTIDE SEQUENCE</scope>
    <source>
        <strain evidence="3">CHK172-16539</strain>
    </source>
</reference>
<reference evidence="3" key="2">
    <citation type="submission" date="2021-04" db="EMBL/GenBank/DDBJ databases">
        <authorList>
            <person name="Gilroy R."/>
        </authorList>
    </citation>
    <scope>NUCLEOTIDE SEQUENCE</scope>
    <source>
        <strain evidence="3">CHK172-16539</strain>
    </source>
</reference>
<dbReference type="EMBL" id="DXBN01000229">
    <property type="protein sequence ID" value="HIZ54233.1"/>
    <property type="molecule type" value="Genomic_DNA"/>
</dbReference>
<proteinExistence type="predicted"/>
<dbReference type="SUPFAM" id="SSF47413">
    <property type="entry name" value="lambda repressor-like DNA-binding domains"/>
    <property type="match status" value="1"/>
</dbReference>
<evidence type="ECO:0000313" key="4">
    <source>
        <dbReference type="Proteomes" id="UP000824063"/>
    </source>
</evidence>
<name>A0A9D2F945_9ENTE</name>
<gene>
    <name evidence="3" type="ORF">IAA20_09850</name>
</gene>
<dbReference type="PANTHER" id="PTHR46558">
    <property type="entry name" value="TRACRIPTIONAL REGULATORY PROTEIN-RELATED-RELATED"/>
    <property type="match status" value="1"/>
</dbReference>
<dbReference type="AlphaFoldDB" id="A0A9D2F945"/>
<sequence length="369" mass="42965">MKIGRIVSEKRKERGMTQQELADFIGVSKASVSKWENDLTYPDITLLPLLAAFFDITLDQLLDYHSQLTADEIKRIYQLLQNNLVNKSGEEVLHELRRFVRRYYSCYPFILQMGLFILNHYDYFPSVSDQEKADVYIDEARHLFLHVKKNTKDAYLINQATNYEAYTLLALKRPDEVLTLLGQHVPAYFPTESLIANAFQQKGELDRGVATLQSAIAQYLYVMMSGFTNYLQLLLNDFEKFKTTYHRGKVVADTFDLSHLHPIIWVNFQLSAAVGFAQFEQRDKVEEILTDFSHVVAKLSLPVELHGDAYFDQIESWLAQLELGQQLPRKSENLQEELFAIVLEHPVFIPYHNEPFYKKIETLKEHLNE</sequence>
<dbReference type="PROSITE" id="PS50943">
    <property type="entry name" value="HTH_CROC1"/>
    <property type="match status" value="1"/>
</dbReference>
<dbReference type="InterPro" id="IPR001387">
    <property type="entry name" value="Cro/C1-type_HTH"/>
</dbReference>
<protein>
    <submittedName>
        <fullName evidence="3">Helix-turn-helix domain-containing protein</fullName>
    </submittedName>
</protein>
<dbReference type="InterPro" id="IPR010982">
    <property type="entry name" value="Lambda_DNA-bd_dom_sf"/>
</dbReference>
<dbReference type="PANTHER" id="PTHR46558:SF11">
    <property type="entry name" value="HTH-TYPE TRANSCRIPTIONAL REGULATOR XRE"/>
    <property type="match status" value="1"/>
</dbReference>
<dbReference type="CDD" id="cd00093">
    <property type="entry name" value="HTH_XRE"/>
    <property type="match status" value="1"/>
</dbReference>
<organism evidence="3 4">
    <name type="scientific">Candidatus Enterococcus avicola</name>
    <dbReference type="NCBI Taxonomy" id="2838561"/>
    <lineage>
        <taxon>Bacteria</taxon>
        <taxon>Bacillati</taxon>
        <taxon>Bacillota</taxon>
        <taxon>Bacilli</taxon>
        <taxon>Lactobacillales</taxon>
        <taxon>Enterococcaceae</taxon>
        <taxon>Enterococcus</taxon>
    </lineage>
</organism>
<comment type="caution">
    <text evidence="3">The sequence shown here is derived from an EMBL/GenBank/DDBJ whole genome shotgun (WGS) entry which is preliminary data.</text>
</comment>
<evidence type="ECO:0000259" key="2">
    <source>
        <dbReference type="PROSITE" id="PS50943"/>
    </source>
</evidence>
<keyword evidence="1" id="KW-0238">DNA-binding</keyword>
<evidence type="ECO:0000313" key="3">
    <source>
        <dbReference type="EMBL" id="HIZ54233.1"/>
    </source>
</evidence>
<accession>A0A9D2F945</accession>
<dbReference type="Gene3D" id="1.10.260.40">
    <property type="entry name" value="lambda repressor-like DNA-binding domains"/>
    <property type="match status" value="1"/>
</dbReference>
<evidence type="ECO:0000256" key="1">
    <source>
        <dbReference type="ARBA" id="ARBA00023125"/>
    </source>
</evidence>
<feature type="domain" description="HTH cro/C1-type" evidence="2">
    <location>
        <begin position="7"/>
        <end position="61"/>
    </location>
</feature>
<dbReference type="GO" id="GO:0003677">
    <property type="term" value="F:DNA binding"/>
    <property type="evidence" value="ECO:0007669"/>
    <property type="project" value="UniProtKB-KW"/>
</dbReference>
<dbReference type="SMART" id="SM00530">
    <property type="entry name" value="HTH_XRE"/>
    <property type="match status" value="1"/>
</dbReference>
<dbReference type="Proteomes" id="UP000824063">
    <property type="component" value="Unassembled WGS sequence"/>
</dbReference>
<dbReference type="Pfam" id="PF01381">
    <property type="entry name" value="HTH_3"/>
    <property type="match status" value="1"/>
</dbReference>